<keyword evidence="2" id="KW-0472">Membrane</keyword>
<feature type="transmembrane region" description="Helical" evidence="2">
    <location>
        <begin position="81"/>
        <end position="102"/>
    </location>
</feature>
<feature type="transmembrane region" description="Helical" evidence="2">
    <location>
        <begin position="53"/>
        <end position="74"/>
    </location>
</feature>
<keyword evidence="2" id="KW-1133">Transmembrane helix</keyword>
<name>A0A0K0FYD3_STRVS</name>
<evidence type="ECO:0000259" key="3">
    <source>
        <dbReference type="Pfam" id="PF25085"/>
    </source>
</evidence>
<keyword evidence="2" id="KW-0812">Transmembrane</keyword>
<dbReference type="InterPro" id="IPR056704">
    <property type="entry name" value="DUF7802"/>
</dbReference>
<dbReference type="WBParaSite" id="SVE_1745900.1">
    <property type="protein sequence ID" value="SVE_1745900.1"/>
    <property type="gene ID" value="SVE_1745900"/>
</dbReference>
<dbReference type="PANTHER" id="PTHR35982">
    <property type="entry name" value="AGAP005361-PA"/>
    <property type="match status" value="1"/>
</dbReference>
<dbReference type="Proteomes" id="UP000035680">
    <property type="component" value="Unassembled WGS sequence"/>
</dbReference>
<sequence>MDYLLNEYLFKYLPINFEESTKKDITEKAVNLVRLADWACKAQDYRKLYNNHASFLLAEGIFVVLSILTLVHAIRHGGRYIYTWIGIFIFSVSSEVFRISYGNEWDYVFHAQSLLTLFGMRIPLHVAFGVMPTFVYSSYILAGRLKLVFPLEAVAAGLIHTLLYLPYSIVGTKLLWFQWHEWHPITNEKNSFNVPVAEYFIQSFSVVSFLFILNLLRRIFLSSAFDWRLFAREFGIVLSASLTAFGFTVSTFYHSVYYLHFTYNISYFTIVSVYFAVLFTAIYSCDRTNSNNLSKIGNPFWFDEISASIIFIGFVFISLALVGDPFNTVSEGLHQPIGSCKEFDSFRDMKYQKFVCPINMEIKYFDFHCLPGQNPPQQQENNVPLEWYAICGTKYDNKNEFVFSVISIVVVSTIILYQFCALSGETEYDEFLIIHKLSPKPLRQTERQPSPVASAESSFVKETKIASTRQSRCTPSYESQYLSRKRLQQADDDVTPKKAPGTVSMEKSRSRSRGLPISANRGAFPIDESSSDTPRKGVTKTITHSRSLKITKNTVLNGTTSDNSKSTSSNASSPIGIGVRSLRSRHSNSRTHN</sequence>
<feature type="compositionally biased region" description="Low complexity" evidence="1">
    <location>
        <begin position="557"/>
        <end position="573"/>
    </location>
</feature>
<keyword evidence="4" id="KW-1185">Reference proteome</keyword>
<reference evidence="4" key="1">
    <citation type="submission" date="2014-07" db="EMBL/GenBank/DDBJ databases">
        <authorList>
            <person name="Martin A.A"/>
            <person name="De Silva N."/>
        </authorList>
    </citation>
    <scope>NUCLEOTIDE SEQUENCE</scope>
</reference>
<feature type="transmembrane region" description="Helical" evidence="2">
    <location>
        <begin position="305"/>
        <end position="323"/>
    </location>
</feature>
<feature type="transmembrane region" description="Helical" evidence="2">
    <location>
        <begin position="229"/>
        <end position="253"/>
    </location>
</feature>
<evidence type="ECO:0000256" key="1">
    <source>
        <dbReference type="SAM" id="MobiDB-lite"/>
    </source>
</evidence>
<dbReference type="PANTHER" id="PTHR35982:SF1">
    <property type="entry name" value="SPIROCYCLASE, AVEC FAMILY"/>
    <property type="match status" value="1"/>
</dbReference>
<evidence type="ECO:0000313" key="4">
    <source>
        <dbReference type="Proteomes" id="UP000035680"/>
    </source>
</evidence>
<organism evidence="4 5">
    <name type="scientific">Strongyloides venezuelensis</name>
    <name type="common">Threadworm</name>
    <dbReference type="NCBI Taxonomy" id="75913"/>
    <lineage>
        <taxon>Eukaryota</taxon>
        <taxon>Metazoa</taxon>
        <taxon>Ecdysozoa</taxon>
        <taxon>Nematoda</taxon>
        <taxon>Chromadorea</taxon>
        <taxon>Rhabditida</taxon>
        <taxon>Tylenchina</taxon>
        <taxon>Panagrolaimomorpha</taxon>
        <taxon>Strongyloidoidea</taxon>
        <taxon>Strongyloididae</taxon>
        <taxon>Strongyloides</taxon>
    </lineage>
</organism>
<proteinExistence type="predicted"/>
<feature type="compositionally biased region" description="Polar residues" evidence="1">
    <location>
        <begin position="540"/>
        <end position="556"/>
    </location>
</feature>
<feature type="transmembrane region" description="Helical" evidence="2">
    <location>
        <begin position="154"/>
        <end position="179"/>
    </location>
</feature>
<evidence type="ECO:0000256" key="2">
    <source>
        <dbReference type="SAM" id="Phobius"/>
    </source>
</evidence>
<feature type="transmembrane region" description="Helical" evidence="2">
    <location>
        <begin position="122"/>
        <end position="142"/>
    </location>
</feature>
<evidence type="ECO:0000313" key="5">
    <source>
        <dbReference type="WBParaSite" id="SVE_1745900.1"/>
    </source>
</evidence>
<feature type="domain" description="DUF7802" evidence="3">
    <location>
        <begin position="1"/>
        <end position="421"/>
    </location>
</feature>
<feature type="region of interest" description="Disordered" evidence="1">
    <location>
        <begin position="484"/>
        <end position="593"/>
    </location>
</feature>
<feature type="transmembrane region" description="Helical" evidence="2">
    <location>
        <begin position="199"/>
        <end position="217"/>
    </location>
</feature>
<protein>
    <submittedName>
        <fullName evidence="5">Transmembrane protein</fullName>
    </submittedName>
</protein>
<accession>A0A0K0FYD3</accession>
<reference evidence="5" key="2">
    <citation type="submission" date="2015-08" db="UniProtKB">
        <authorList>
            <consortium name="WormBaseParasite"/>
        </authorList>
    </citation>
    <scope>IDENTIFICATION</scope>
</reference>
<dbReference type="AlphaFoldDB" id="A0A0K0FYD3"/>
<feature type="compositionally biased region" description="Basic residues" evidence="1">
    <location>
        <begin position="582"/>
        <end position="593"/>
    </location>
</feature>
<feature type="transmembrane region" description="Helical" evidence="2">
    <location>
        <begin position="265"/>
        <end position="285"/>
    </location>
</feature>
<feature type="transmembrane region" description="Helical" evidence="2">
    <location>
        <begin position="401"/>
        <end position="422"/>
    </location>
</feature>
<dbReference type="Pfam" id="PF25085">
    <property type="entry name" value="DUF7802"/>
    <property type="match status" value="1"/>
</dbReference>